<keyword evidence="2" id="KW-1185">Reference proteome</keyword>
<comment type="caution">
    <text evidence="1">The sequence shown here is derived from an EMBL/GenBank/DDBJ whole genome shotgun (WGS) entry which is preliminary data.</text>
</comment>
<name>A0A176S243_9GAMM</name>
<protein>
    <submittedName>
        <fullName evidence="1">Uncharacterized protein</fullName>
    </submittedName>
</protein>
<organism evidence="1 2">
    <name type="scientific">Candidatus Thiomargarita nelsonii</name>
    <dbReference type="NCBI Taxonomy" id="1003181"/>
    <lineage>
        <taxon>Bacteria</taxon>
        <taxon>Pseudomonadati</taxon>
        <taxon>Pseudomonadota</taxon>
        <taxon>Gammaproteobacteria</taxon>
        <taxon>Thiotrichales</taxon>
        <taxon>Thiotrichaceae</taxon>
        <taxon>Thiomargarita</taxon>
    </lineage>
</organism>
<reference evidence="1 2" key="1">
    <citation type="submission" date="2016-05" db="EMBL/GenBank/DDBJ databases">
        <title>Single-cell genome of chain-forming Candidatus Thiomargarita nelsonii and comparison to other large sulfur-oxidizing bacteria.</title>
        <authorList>
            <person name="Winkel M."/>
            <person name="Salman V."/>
            <person name="Woyke T."/>
            <person name="Schulz-Vogt H."/>
            <person name="Richter M."/>
            <person name="Flood B."/>
            <person name="Bailey J."/>
            <person name="Amann R."/>
            <person name="Mussmann M."/>
        </authorList>
    </citation>
    <scope>NUCLEOTIDE SEQUENCE [LARGE SCALE GENOMIC DNA]</scope>
    <source>
        <strain evidence="1 2">THI036</strain>
    </source>
</reference>
<evidence type="ECO:0000313" key="2">
    <source>
        <dbReference type="Proteomes" id="UP000076962"/>
    </source>
</evidence>
<proteinExistence type="predicted"/>
<dbReference type="AlphaFoldDB" id="A0A176S243"/>
<dbReference type="EMBL" id="LUTY01001256">
    <property type="protein sequence ID" value="OAD21979.1"/>
    <property type="molecule type" value="Genomic_DNA"/>
</dbReference>
<accession>A0A176S243</accession>
<evidence type="ECO:0000313" key="1">
    <source>
        <dbReference type="EMBL" id="OAD21979.1"/>
    </source>
</evidence>
<sequence length="106" mass="12730">MHSHLITIKIRIKSRTHQRMQLNSLTLNQNRLKSLNPQTMQSRRTIQHHRMLPNHLLQNIPNMTLLNLNHTLSGFNRGHNPFRFQLTKHKRLKQFQGHFLRQATLM</sequence>
<dbReference type="Proteomes" id="UP000076962">
    <property type="component" value="Unassembled WGS sequence"/>
</dbReference>
<gene>
    <name evidence="1" type="ORF">THIOM_002238</name>
</gene>